<name>K6PR69_9FIRM</name>
<gene>
    <name evidence="2" type="ORF">ThesuDRAFT_01189</name>
</gene>
<dbReference type="EMBL" id="AENY02000002">
    <property type="protein sequence ID" value="EKP95437.1"/>
    <property type="molecule type" value="Genomic_DNA"/>
</dbReference>
<organism evidence="2 3">
    <name type="scientific">Thermaerobacter subterraneus DSM 13965</name>
    <dbReference type="NCBI Taxonomy" id="867903"/>
    <lineage>
        <taxon>Bacteria</taxon>
        <taxon>Bacillati</taxon>
        <taxon>Bacillota</taxon>
        <taxon>Clostridia</taxon>
        <taxon>Eubacteriales</taxon>
        <taxon>Clostridiales Family XVII. Incertae Sedis</taxon>
        <taxon>Thermaerobacter</taxon>
    </lineage>
</organism>
<dbReference type="HOGENOM" id="CLU_2083782_0_0_9"/>
<dbReference type="AlphaFoldDB" id="K6PR69"/>
<feature type="compositionally biased region" description="Low complexity" evidence="1">
    <location>
        <begin position="52"/>
        <end position="61"/>
    </location>
</feature>
<keyword evidence="3" id="KW-1185">Reference proteome</keyword>
<evidence type="ECO:0000313" key="2">
    <source>
        <dbReference type="EMBL" id="EKP95437.1"/>
    </source>
</evidence>
<dbReference type="Proteomes" id="UP000005710">
    <property type="component" value="Unassembled WGS sequence"/>
</dbReference>
<evidence type="ECO:0000256" key="1">
    <source>
        <dbReference type="SAM" id="MobiDB-lite"/>
    </source>
</evidence>
<comment type="caution">
    <text evidence="2">The sequence shown here is derived from an EMBL/GenBank/DDBJ whole genome shotgun (WGS) entry which is preliminary data.</text>
</comment>
<reference evidence="2" key="2">
    <citation type="submission" date="2012-10" db="EMBL/GenBank/DDBJ databases">
        <title>Improved high-quality draft of Thermaerobacter subterraneus C21, DSM 13965.</title>
        <authorList>
            <consortium name="DOE Joint Genome Institute"/>
            <person name="Eisen J."/>
            <person name="Huntemann M."/>
            <person name="Wei C.-L."/>
            <person name="Han J."/>
            <person name="Detter J.C."/>
            <person name="Han C."/>
            <person name="Tapia R."/>
            <person name="Chen A."/>
            <person name="Kyrpides N."/>
            <person name="Mavromatis K."/>
            <person name="Markowitz V."/>
            <person name="Szeto E."/>
            <person name="Ivanova N."/>
            <person name="Mikhailova N."/>
            <person name="Ovchinnikova G."/>
            <person name="Pagani I."/>
            <person name="Pati A."/>
            <person name="Goodwin L."/>
            <person name="Nordberg H.P."/>
            <person name="Cantor M.N."/>
            <person name="Hua S.X."/>
            <person name="Woyke T."/>
            <person name="Eisen J."/>
            <person name="Klenk H.-P."/>
        </authorList>
    </citation>
    <scope>NUCLEOTIDE SEQUENCE [LARGE SCALE GENOMIC DNA]</scope>
    <source>
        <strain evidence="2">DSM 13965</strain>
    </source>
</reference>
<accession>K6PR69</accession>
<sequence length="117" mass="12220">MRPTDGGFRHQTGFQRGAEPAPGTGGQVPAAGASGMRAAGNPGPIPRPVPAPAGAQPPAHDGPGGQGPTREAMQEKMAHQFGFDSWEAFRAAAERRLGKAVVRRLERELARYPRAGS</sequence>
<proteinExistence type="predicted"/>
<reference evidence="2" key="1">
    <citation type="submission" date="2010-10" db="EMBL/GenBank/DDBJ databases">
        <authorList>
            <consortium name="US DOE Joint Genome Institute (JGI-PGF)"/>
            <person name="Lucas S."/>
            <person name="Copeland A."/>
            <person name="Lapidus A."/>
            <person name="Bruce D."/>
            <person name="Goodwin L."/>
            <person name="Pitluck S."/>
            <person name="Kyrpides N."/>
            <person name="Mavromatis K."/>
            <person name="Detter J.C."/>
            <person name="Han C."/>
            <person name="Land M."/>
            <person name="Hauser L."/>
            <person name="Markowitz V."/>
            <person name="Cheng J.-F."/>
            <person name="Hugenholtz P."/>
            <person name="Woyke T."/>
            <person name="Wu D."/>
            <person name="Pukall R."/>
            <person name="Wahrenburg C."/>
            <person name="Brambilla E."/>
            <person name="Klenk H.-P."/>
            <person name="Eisen J.A."/>
        </authorList>
    </citation>
    <scope>NUCLEOTIDE SEQUENCE [LARGE SCALE GENOMIC DNA]</scope>
    <source>
        <strain evidence="2">DSM 13965</strain>
    </source>
</reference>
<protein>
    <submittedName>
        <fullName evidence="2">Uncharacterized protein</fullName>
    </submittedName>
</protein>
<evidence type="ECO:0000313" key="3">
    <source>
        <dbReference type="Proteomes" id="UP000005710"/>
    </source>
</evidence>
<feature type="region of interest" description="Disordered" evidence="1">
    <location>
        <begin position="1"/>
        <end position="77"/>
    </location>
</feature>